<feature type="transmembrane region" description="Helical" evidence="10">
    <location>
        <begin position="64"/>
        <end position="84"/>
    </location>
</feature>
<dbReference type="Proteomes" id="UP000029500">
    <property type="component" value="Chromosome"/>
</dbReference>
<comment type="subunit">
    <text evidence="10">Forms an energy-coupling factor (ECF) transporter complex composed of an ATP-binding protein (A component, CbiO), a transmembrane protein (T component, CbiQ) and 2 possible substrate-capture proteins (S components, CbiM and CbiN) of unknown stoichimetry.</text>
</comment>
<comment type="subcellular location">
    <subcellularLocation>
        <location evidence="10">Cell membrane</location>
        <topology evidence="10">Multi-pass membrane protein</topology>
    </subcellularLocation>
</comment>
<reference evidence="11 12" key="1">
    <citation type="submission" date="2014-08" db="EMBL/GenBank/DDBJ databases">
        <title>Comparative genomics of the Paenibacillus odorifer group.</title>
        <authorList>
            <person name="den Bakker H.C."/>
            <person name="Tsai Y.-C."/>
            <person name="Martin N."/>
            <person name="Korlach J."/>
            <person name="Wiedmann M."/>
        </authorList>
    </citation>
    <scope>NUCLEOTIDE SEQUENCE [LARGE SCALE GENOMIC DNA]</scope>
    <source>
        <strain evidence="11 12">DSM 15220</strain>
    </source>
</reference>
<evidence type="ECO:0000256" key="9">
    <source>
        <dbReference type="ARBA" id="ARBA00023285"/>
    </source>
</evidence>
<evidence type="ECO:0000313" key="12">
    <source>
        <dbReference type="Proteomes" id="UP000029500"/>
    </source>
</evidence>
<keyword evidence="1 10" id="KW-0171">Cobalt transport</keyword>
<dbReference type="EMBL" id="CP009287">
    <property type="protein sequence ID" value="AIQ67890.1"/>
    <property type="molecule type" value="Genomic_DNA"/>
</dbReference>
<dbReference type="RefSeq" id="WP_025708506.1">
    <property type="nucleotide sequence ID" value="NZ_CP009287.1"/>
</dbReference>
<evidence type="ECO:0000256" key="5">
    <source>
        <dbReference type="ARBA" id="ARBA00022692"/>
    </source>
</evidence>
<dbReference type="PANTHER" id="PTHR38662">
    <property type="entry name" value="COBALT TRANSPORT PROTEIN CBIN"/>
    <property type="match status" value="1"/>
</dbReference>
<keyword evidence="6 10" id="KW-1133">Transmembrane helix</keyword>
<dbReference type="eggNOG" id="COG1930">
    <property type="taxonomic scope" value="Bacteria"/>
</dbReference>
<dbReference type="KEGG" id="pgm:PGRAT_09825"/>
<evidence type="ECO:0000256" key="7">
    <source>
        <dbReference type="ARBA" id="ARBA00023065"/>
    </source>
</evidence>
<dbReference type="GO" id="GO:0015087">
    <property type="term" value="F:cobalt ion transmembrane transporter activity"/>
    <property type="evidence" value="ECO:0007669"/>
    <property type="project" value="UniProtKB-UniRule"/>
</dbReference>
<evidence type="ECO:0000256" key="3">
    <source>
        <dbReference type="ARBA" id="ARBA00022475"/>
    </source>
</evidence>
<organism evidence="11 12">
    <name type="scientific">Paenibacillus graminis</name>
    <dbReference type="NCBI Taxonomy" id="189425"/>
    <lineage>
        <taxon>Bacteria</taxon>
        <taxon>Bacillati</taxon>
        <taxon>Bacillota</taxon>
        <taxon>Bacilli</taxon>
        <taxon>Bacillales</taxon>
        <taxon>Paenibacillaceae</taxon>
        <taxon>Paenibacillus</taxon>
    </lineage>
</organism>
<comment type="pathway">
    <text evidence="10">Cofactor biosynthesis; adenosylcobalamin biosynthesis.</text>
</comment>
<keyword evidence="5 10" id="KW-0812">Transmembrane</keyword>
<comment type="caution">
    <text evidence="10">Lacks conserved residue(s) required for the propagation of feature annotation.</text>
</comment>
<dbReference type="GO" id="GO:0009236">
    <property type="term" value="P:cobalamin biosynthetic process"/>
    <property type="evidence" value="ECO:0007669"/>
    <property type="project" value="UniProtKB-UniRule"/>
</dbReference>
<evidence type="ECO:0000256" key="8">
    <source>
        <dbReference type="ARBA" id="ARBA00023136"/>
    </source>
</evidence>
<comment type="function">
    <text evidence="10">Part of the energy-coupling factor (ECF) transporter complex CbiMNOQ involved in cobalt import.</text>
</comment>
<sequence>MKNKWKNLLMLLAVILLVVLPLLFVNGEFGGADDAAEGAITEIDPAYKPWFKPLAELPGETESMLFALQAAIGAGVIGYTLGLLKGRQDRQKLNDQKN</sequence>
<evidence type="ECO:0000256" key="1">
    <source>
        <dbReference type="ARBA" id="ARBA00022426"/>
    </source>
</evidence>
<keyword evidence="8 10" id="KW-0472">Membrane</keyword>
<dbReference type="OrthoDB" id="1551318at2"/>
<keyword evidence="9 10" id="KW-0170">Cobalt</keyword>
<dbReference type="STRING" id="189425.PGRAT_09825"/>
<evidence type="ECO:0000256" key="2">
    <source>
        <dbReference type="ARBA" id="ARBA00022448"/>
    </source>
</evidence>
<keyword evidence="12" id="KW-1185">Reference proteome</keyword>
<gene>
    <name evidence="10" type="primary">cbiN</name>
    <name evidence="11" type="ORF">PGRAT_09825</name>
</gene>
<evidence type="ECO:0000256" key="10">
    <source>
        <dbReference type="HAMAP-Rule" id="MF_00330"/>
    </source>
</evidence>
<protein>
    <recommendedName>
        <fullName evidence="10">Cobalt transport protein CbiN</fullName>
    </recommendedName>
    <alternativeName>
        <fullName evidence="10">Energy-coupling factor transporter probable substrate-capture protein CbiN</fullName>
        <shortName evidence="10">ECF transporter S component CbiN</shortName>
    </alternativeName>
</protein>
<evidence type="ECO:0000256" key="6">
    <source>
        <dbReference type="ARBA" id="ARBA00022989"/>
    </source>
</evidence>
<dbReference type="HOGENOM" id="CLU_136197_2_0_9"/>
<dbReference type="NCBIfam" id="NF002780">
    <property type="entry name" value="PRK02898.1"/>
    <property type="match status" value="1"/>
</dbReference>
<name>A0A089M6D0_9BACL</name>
<proteinExistence type="inferred from homology"/>
<dbReference type="InterPro" id="IPR003705">
    <property type="entry name" value="CbiN"/>
</dbReference>
<keyword evidence="2 10" id="KW-0813">Transport</keyword>
<dbReference type="Pfam" id="PF02553">
    <property type="entry name" value="CbiN"/>
    <property type="match status" value="1"/>
</dbReference>
<dbReference type="PANTHER" id="PTHR38662:SF1">
    <property type="entry name" value="COBALT TRANSPORT PROTEIN CBIN"/>
    <property type="match status" value="1"/>
</dbReference>
<comment type="similarity">
    <text evidence="10">Belongs to the CbiN family.</text>
</comment>
<dbReference type="GO" id="GO:0005886">
    <property type="term" value="C:plasma membrane"/>
    <property type="evidence" value="ECO:0007669"/>
    <property type="project" value="UniProtKB-SubCell"/>
</dbReference>
<keyword evidence="4 10" id="KW-0169">Cobalamin biosynthesis</keyword>
<evidence type="ECO:0000313" key="11">
    <source>
        <dbReference type="EMBL" id="AIQ67890.1"/>
    </source>
</evidence>
<accession>A0A089M6D0</accession>
<keyword evidence="7 10" id="KW-0406">Ion transport</keyword>
<evidence type="ECO:0000256" key="4">
    <source>
        <dbReference type="ARBA" id="ARBA00022573"/>
    </source>
</evidence>
<keyword evidence="3 10" id="KW-1003">Cell membrane</keyword>
<dbReference type="HAMAP" id="MF_00330">
    <property type="entry name" value="CbiN"/>
    <property type="match status" value="1"/>
</dbReference>
<dbReference type="AlphaFoldDB" id="A0A089M6D0"/>
<dbReference type="UniPathway" id="UPA00148"/>